<evidence type="ECO:0000256" key="3">
    <source>
        <dbReference type="ARBA" id="ARBA00022989"/>
    </source>
</evidence>
<accession>A0A520S0G4</accession>
<dbReference type="Proteomes" id="UP000316199">
    <property type="component" value="Unassembled WGS sequence"/>
</dbReference>
<organism evidence="9 10">
    <name type="scientific">OM182 bacterium</name>
    <dbReference type="NCBI Taxonomy" id="2510334"/>
    <lineage>
        <taxon>Bacteria</taxon>
        <taxon>Pseudomonadati</taxon>
        <taxon>Pseudomonadota</taxon>
        <taxon>Gammaproteobacteria</taxon>
        <taxon>OMG group</taxon>
        <taxon>OM182 clade</taxon>
    </lineage>
</organism>
<dbReference type="Pfam" id="PF00226">
    <property type="entry name" value="DnaJ"/>
    <property type="match status" value="1"/>
</dbReference>
<sequence length="248" mass="28787">MLTRLIILFFLAFATFILMRIILRKSKLSVKEFFRIYFVVLFGVVLIFLAVTGFFNPLFGLFAFLIPFLMRIISWVPRGFQLFSLFNKARNFRSTSSSNNRHTSEINTKYLHMILFHENGKMNGDVLEGKYINAKLNDLTLDQMLELQKECSKDPDSLSLLEAFLDREYANWRDKIESNSDTSIITSSFMNERQAEEILGLTKEATREQIIQAHRKLMQKLHPDRGGSTFLAAKVNEAKSVLLRKIIK</sequence>
<dbReference type="EMBL" id="SHAG01000021">
    <property type="protein sequence ID" value="RZO75935.1"/>
    <property type="molecule type" value="Genomic_DNA"/>
</dbReference>
<evidence type="ECO:0000256" key="2">
    <source>
        <dbReference type="ARBA" id="ARBA00022692"/>
    </source>
</evidence>
<dbReference type="PROSITE" id="PS50076">
    <property type="entry name" value="DNAJ_2"/>
    <property type="match status" value="1"/>
</dbReference>
<dbReference type="GO" id="GO:0016020">
    <property type="term" value="C:membrane"/>
    <property type="evidence" value="ECO:0007669"/>
    <property type="project" value="UniProtKB-SubCell"/>
</dbReference>
<reference evidence="9 10" key="1">
    <citation type="submission" date="2019-02" db="EMBL/GenBank/DDBJ databases">
        <title>Prokaryotic population dynamics and viral predation in marine succession experiment using metagenomics: the confinement effect.</title>
        <authorList>
            <person name="Haro-Moreno J.M."/>
            <person name="Rodriguez-Valera F."/>
            <person name="Lopez-Perez M."/>
        </authorList>
    </citation>
    <scope>NUCLEOTIDE SEQUENCE [LARGE SCALE GENOMIC DNA]</scope>
    <source>
        <strain evidence="9">MED-G157</strain>
    </source>
</reference>
<comment type="caution">
    <text evidence="9">The sequence shown here is derived from an EMBL/GenBank/DDBJ whole genome shotgun (WGS) entry which is preliminary data.</text>
</comment>
<dbReference type="InterPro" id="IPR001623">
    <property type="entry name" value="DnaJ_domain"/>
</dbReference>
<name>A0A520S0G4_9GAMM</name>
<comment type="similarity">
    <text evidence="6">Belongs to the TIM14 family.</text>
</comment>
<evidence type="ECO:0000256" key="7">
    <source>
        <dbReference type="SAM" id="Phobius"/>
    </source>
</evidence>
<comment type="subcellular location">
    <subcellularLocation>
        <location evidence="1">Membrane</location>
        <topology evidence="1">Single-pass membrane protein</topology>
    </subcellularLocation>
</comment>
<feature type="transmembrane region" description="Helical" evidence="7">
    <location>
        <begin position="61"/>
        <end position="80"/>
    </location>
</feature>
<dbReference type="InterPro" id="IPR036869">
    <property type="entry name" value="J_dom_sf"/>
</dbReference>
<gene>
    <name evidence="9" type="ORF">EVA68_05675</name>
</gene>
<dbReference type="PANTHER" id="PTHR12763:SF28">
    <property type="entry name" value="GEO10507P1-RELATED"/>
    <property type="match status" value="1"/>
</dbReference>
<evidence type="ECO:0000313" key="9">
    <source>
        <dbReference type="EMBL" id="RZO75935.1"/>
    </source>
</evidence>
<evidence type="ECO:0000256" key="4">
    <source>
        <dbReference type="ARBA" id="ARBA00023136"/>
    </source>
</evidence>
<keyword evidence="2 7" id="KW-0812">Transmembrane</keyword>
<feature type="transmembrane region" description="Helical" evidence="7">
    <location>
        <begin position="35"/>
        <end position="55"/>
    </location>
</feature>
<evidence type="ECO:0000256" key="5">
    <source>
        <dbReference type="ARBA" id="ARBA00023186"/>
    </source>
</evidence>
<dbReference type="AlphaFoldDB" id="A0A520S0G4"/>
<protein>
    <recommendedName>
        <fullName evidence="8">J domain-containing protein</fullName>
    </recommendedName>
</protein>
<dbReference type="PANTHER" id="PTHR12763">
    <property type="match status" value="1"/>
</dbReference>
<dbReference type="Gene3D" id="1.10.287.110">
    <property type="entry name" value="DnaJ domain"/>
    <property type="match status" value="1"/>
</dbReference>
<dbReference type="CDD" id="cd06257">
    <property type="entry name" value="DnaJ"/>
    <property type="match status" value="1"/>
</dbReference>
<keyword evidence="3 7" id="KW-1133">Transmembrane helix</keyword>
<evidence type="ECO:0000256" key="1">
    <source>
        <dbReference type="ARBA" id="ARBA00004167"/>
    </source>
</evidence>
<keyword evidence="5" id="KW-0143">Chaperone</keyword>
<evidence type="ECO:0000259" key="8">
    <source>
        <dbReference type="PROSITE" id="PS50076"/>
    </source>
</evidence>
<dbReference type="SMART" id="SM00271">
    <property type="entry name" value="DnaJ"/>
    <property type="match status" value="1"/>
</dbReference>
<keyword evidence="4 7" id="KW-0472">Membrane</keyword>
<evidence type="ECO:0000313" key="10">
    <source>
        <dbReference type="Proteomes" id="UP000316199"/>
    </source>
</evidence>
<feature type="domain" description="J" evidence="8">
    <location>
        <begin position="194"/>
        <end position="248"/>
    </location>
</feature>
<dbReference type="FunFam" id="1.10.287.110:FF:000001">
    <property type="entry name" value="Import inner membrane translocase subunit tim14"/>
    <property type="match status" value="1"/>
</dbReference>
<proteinExistence type="inferred from homology"/>
<evidence type="ECO:0000256" key="6">
    <source>
        <dbReference type="ARBA" id="ARBA00038105"/>
    </source>
</evidence>
<dbReference type="SUPFAM" id="SSF46565">
    <property type="entry name" value="Chaperone J-domain"/>
    <property type="match status" value="1"/>
</dbReference>
<feature type="transmembrane region" description="Helical" evidence="7">
    <location>
        <begin position="6"/>
        <end position="23"/>
    </location>
</feature>